<reference evidence="3 4" key="1">
    <citation type="submission" date="2018-01" db="EMBL/GenBank/DDBJ databases">
        <authorList>
            <person name="Paulsen S."/>
            <person name="Gram L.K."/>
        </authorList>
    </citation>
    <scope>NUCLEOTIDE SEQUENCE [LARGE SCALE GENOMIC DNA]</scope>
    <source>
        <strain evidence="3 4">S2599</strain>
    </source>
</reference>
<dbReference type="NCBIfam" id="TIGR03355">
    <property type="entry name" value="VI_chp_2"/>
    <property type="match status" value="1"/>
</dbReference>
<feature type="domain" description="TssC1 N-terminal" evidence="1">
    <location>
        <begin position="247"/>
        <end position="543"/>
    </location>
</feature>
<dbReference type="InterPro" id="IPR010269">
    <property type="entry name" value="T6SS_TssC-like"/>
</dbReference>
<dbReference type="PANTHER" id="PTHR35565:SF1">
    <property type="entry name" value="TYPE VI SECRETION SYSTEM CONTRACTILE SHEATH LARGE SUBUNIT"/>
    <property type="match status" value="1"/>
</dbReference>
<dbReference type="EMBL" id="PNCJ01000009">
    <property type="protein sequence ID" value="TMP38373.1"/>
    <property type="molecule type" value="Genomic_DNA"/>
</dbReference>
<comment type="caution">
    <text evidence="3">The sequence shown here is derived from an EMBL/GenBank/DDBJ whole genome shotgun (WGS) entry which is preliminary data.</text>
</comment>
<reference evidence="4" key="2">
    <citation type="submission" date="2019-06" db="EMBL/GenBank/DDBJ databases">
        <title>Co-occurence of chitin degradation, pigmentation and bioactivity in marine Pseudoalteromonas.</title>
        <authorList>
            <person name="Sonnenschein E.C."/>
            <person name="Bech P.K."/>
        </authorList>
    </citation>
    <scope>NUCLEOTIDE SEQUENCE [LARGE SCALE GENOMIC DNA]</scope>
    <source>
        <strain evidence="4">S2599</strain>
    </source>
</reference>
<accession>A0A5S3X2J4</accession>
<dbReference type="AlphaFoldDB" id="A0A5S3X2J4"/>
<evidence type="ECO:0000259" key="2">
    <source>
        <dbReference type="Pfam" id="PF18945"/>
    </source>
</evidence>
<evidence type="ECO:0000313" key="4">
    <source>
        <dbReference type="Proteomes" id="UP000306719"/>
    </source>
</evidence>
<proteinExistence type="predicted"/>
<organism evidence="3 4">
    <name type="scientific">Pseudoalteromonas rubra</name>
    <dbReference type="NCBI Taxonomy" id="43658"/>
    <lineage>
        <taxon>Bacteria</taxon>
        <taxon>Pseudomonadati</taxon>
        <taxon>Pseudomonadota</taxon>
        <taxon>Gammaproteobacteria</taxon>
        <taxon>Alteromonadales</taxon>
        <taxon>Pseudoalteromonadaceae</taxon>
        <taxon>Pseudoalteromonas</taxon>
    </lineage>
</organism>
<sequence length="663" mass="74230">MMSDQTATNFIDNVLQSVNLITQEESEGSASNSSAVQALLAKKKQKLTIDALILAASHLVSVPKDPGKENLEQYKQAWQLCLSALGKVEAHFDDGAGNALLFYIDDLKTALPSLAVTDTALEDNLTKLSAFVGDEGKLKALETANSAVIAAVEKGEPEEITKAIDALKALPEYQDSIGILDIWARALVADKDKPMFELSIKETEVDRLLMQIAALSHTGCLPQSEAPDASGAELLFELKENITNNTTAIDNAIQQELDNVLHEPAFQHLEANWRALEYLIEQTDFSKDIKIDLLDVTKKELEDDFAENRRDIANSSLFKKLYTQEYDQYGGQPYSAMIGLYEFENSERDIGWLRTMGKIANASHCTFVSSVGPKFFVGQDDINQLAEIKNLESHMLQGKFSKWNEFRDSEEAAYLAFTVPRFMIRAPYHIEDNPVPGLNYTEKVDDHHHYTWANAAMLFARNIVHSYEETSWCQTVRGPKNGGHIPNLASHTFKQNGLTLTKVPVELVMPDYRELEFAKAGFMPLVYQKDTTNACFFSCQSIKKPKRFKDPRDTENSQLVTNLSYTLSITKIAHYIKCIMRDNIGGTADAPYITNTISNWLNSYVTTVVNPDDLTLRSYPFKAVNVETVAQEGDIGWYKCTVSVSPHLQFEGLDAELRLETQL</sequence>
<dbReference type="Pfam" id="PF18945">
    <property type="entry name" value="VipB_2"/>
    <property type="match status" value="1"/>
</dbReference>
<gene>
    <name evidence="3" type="ORF">CWB98_06475</name>
</gene>
<evidence type="ECO:0000259" key="1">
    <source>
        <dbReference type="Pfam" id="PF05943"/>
    </source>
</evidence>
<dbReference type="RefSeq" id="WP_138544092.1">
    <property type="nucleotide sequence ID" value="NZ_PNCJ01000009.1"/>
</dbReference>
<dbReference type="InterPro" id="IPR044031">
    <property type="entry name" value="TssC1_N"/>
</dbReference>
<evidence type="ECO:0000313" key="3">
    <source>
        <dbReference type="EMBL" id="TMP38373.1"/>
    </source>
</evidence>
<dbReference type="PANTHER" id="PTHR35565">
    <property type="entry name" value="CYTOPLASMIC PROTEIN-RELATED"/>
    <property type="match status" value="1"/>
</dbReference>
<dbReference type="Pfam" id="PF05943">
    <property type="entry name" value="VipB"/>
    <property type="match status" value="1"/>
</dbReference>
<protein>
    <submittedName>
        <fullName evidence="3">Type VI secretion system contractile sheath large subunit</fullName>
    </submittedName>
</protein>
<dbReference type="InterPro" id="IPR044032">
    <property type="entry name" value="TssC1_C"/>
</dbReference>
<name>A0A5S3X2J4_9GAMM</name>
<feature type="domain" description="TssC1 C-terminal" evidence="2">
    <location>
        <begin position="553"/>
        <end position="663"/>
    </location>
</feature>
<dbReference type="Proteomes" id="UP000306719">
    <property type="component" value="Unassembled WGS sequence"/>
</dbReference>
<dbReference type="OrthoDB" id="9764000at2"/>